<dbReference type="FunFam" id="3.30.860.10:FF:000002">
    <property type="entry name" value="40S ribosomal protein S15"/>
    <property type="match status" value="1"/>
</dbReference>
<dbReference type="Gene3D" id="3.30.860.10">
    <property type="entry name" value="30s Ribosomal Protein S19, Chain A"/>
    <property type="match status" value="1"/>
</dbReference>
<evidence type="ECO:0000313" key="6">
    <source>
        <dbReference type="Proteomes" id="UP000011713"/>
    </source>
</evidence>
<dbReference type="FunCoup" id="M4BFI4">
    <property type="interactions" value="357"/>
</dbReference>
<keyword evidence="6" id="KW-1185">Reference proteome</keyword>
<dbReference type="InterPro" id="IPR023575">
    <property type="entry name" value="Ribosomal_uS19_SF"/>
</dbReference>
<dbReference type="Proteomes" id="UP000011713">
    <property type="component" value="Unassembled WGS sequence"/>
</dbReference>
<dbReference type="VEuPathDB" id="FungiDB:HpaG805053"/>
<protein>
    <recommendedName>
        <fullName evidence="7">40S ribosomal protein S15</fullName>
    </recommendedName>
</protein>
<evidence type="ECO:0000256" key="4">
    <source>
        <dbReference type="RuleBase" id="RU003485"/>
    </source>
</evidence>
<dbReference type="EMBL" id="JH598203">
    <property type="status" value="NOT_ANNOTATED_CDS"/>
    <property type="molecule type" value="Genomic_DNA"/>
</dbReference>
<dbReference type="HOGENOM" id="CLU_1484713_0_0_1"/>
<sequence>MADQSVEDKNLELAALRKKRTFRKFSYRGVDLDKLLDLNHEELMDLVNARARRRFSRGLKRKPMALIKRLRKAKAAARPMERPEGIKTHLRNMIIVPEMIGSVVGVYNGKEFNGIEIKVCVQNCSRALGGCAGLQPEEWCTMLLVWYTRLPSSCRRSEYGATQRDFTCACLCYTIYFSMGFR</sequence>
<dbReference type="AlphaFoldDB" id="M4BFI4"/>
<dbReference type="PANTHER" id="PTHR11880:SF2">
    <property type="entry name" value="SMALL RIBOSOMAL SUBUNIT PROTEIN US19"/>
    <property type="match status" value="1"/>
</dbReference>
<dbReference type="STRING" id="559515.M4BFI4"/>
<dbReference type="SUPFAM" id="SSF54570">
    <property type="entry name" value="Ribosomal protein S19"/>
    <property type="match status" value="1"/>
</dbReference>
<name>M4BFI4_HYAAE</name>
<proteinExistence type="inferred from homology"/>
<keyword evidence="3 4" id="KW-0687">Ribonucleoprotein</keyword>
<dbReference type="PANTHER" id="PTHR11880">
    <property type="entry name" value="RIBOSOMAL PROTEIN S19P FAMILY MEMBER"/>
    <property type="match status" value="1"/>
</dbReference>
<dbReference type="GO" id="GO:0003735">
    <property type="term" value="F:structural constituent of ribosome"/>
    <property type="evidence" value="ECO:0007669"/>
    <property type="project" value="InterPro"/>
</dbReference>
<evidence type="ECO:0000313" key="5">
    <source>
        <dbReference type="EnsemblProtists" id="HpaP805053"/>
    </source>
</evidence>
<dbReference type="eggNOG" id="KOG0898">
    <property type="taxonomic scope" value="Eukaryota"/>
</dbReference>
<accession>M4BFI4</accession>
<dbReference type="InterPro" id="IPR002222">
    <property type="entry name" value="Ribosomal_uS19"/>
</dbReference>
<keyword evidence="2 4" id="KW-0689">Ribosomal protein</keyword>
<reference evidence="6" key="1">
    <citation type="journal article" date="2010" name="Science">
        <title>Signatures of adaptation to obligate biotrophy in the Hyaloperonospora arabidopsidis genome.</title>
        <authorList>
            <person name="Baxter L."/>
            <person name="Tripathy S."/>
            <person name="Ishaque N."/>
            <person name="Boot N."/>
            <person name="Cabral A."/>
            <person name="Kemen E."/>
            <person name="Thines M."/>
            <person name="Ah-Fong A."/>
            <person name="Anderson R."/>
            <person name="Badejoko W."/>
            <person name="Bittner-Eddy P."/>
            <person name="Boore J.L."/>
            <person name="Chibucos M.C."/>
            <person name="Coates M."/>
            <person name="Dehal P."/>
            <person name="Delehaunty K."/>
            <person name="Dong S."/>
            <person name="Downton P."/>
            <person name="Dumas B."/>
            <person name="Fabro G."/>
            <person name="Fronick C."/>
            <person name="Fuerstenberg S.I."/>
            <person name="Fulton L."/>
            <person name="Gaulin E."/>
            <person name="Govers F."/>
            <person name="Hughes L."/>
            <person name="Humphray S."/>
            <person name="Jiang R.H."/>
            <person name="Judelson H."/>
            <person name="Kamoun S."/>
            <person name="Kyung K."/>
            <person name="Meijer H."/>
            <person name="Minx P."/>
            <person name="Morris P."/>
            <person name="Nelson J."/>
            <person name="Phuntumart V."/>
            <person name="Qutob D."/>
            <person name="Rehmany A."/>
            <person name="Rougon-Cardoso A."/>
            <person name="Ryden P."/>
            <person name="Torto-Alalibo T."/>
            <person name="Studholme D."/>
            <person name="Wang Y."/>
            <person name="Win J."/>
            <person name="Wood J."/>
            <person name="Clifton S.W."/>
            <person name="Rogers J."/>
            <person name="Van den Ackerveken G."/>
            <person name="Jones J.D."/>
            <person name="McDowell J.M."/>
            <person name="Beynon J."/>
            <person name="Tyler B.M."/>
        </authorList>
    </citation>
    <scope>NUCLEOTIDE SEQUENCE [LARGE SCALE GENOMIC DNA]</scope>
    <source>
        <strain evidence="6">Emoy2</strain>
    </source>
</reference>
<dbReference type="Pfam" id="PF00203">
    <property type="entry name" value="Ribosomal_S19"/>
    <property type="match status" value="1"/>
</dbReference>
<organism evidence="5 6">
    <name type="scientific">Hyaloperonospora arabidopsidis (strain Emoy2)</name>
    <name type="common">Downy mildew agent</name>
    <name type="synonym">Peronospora arabidopsidis</name>
    <dbReference type="NCBI Taxonomy" id="559515"/>
    <lineage>
        <taxon>Eukaryota</taxon>
        <taxon>Sar</taxon>
        <taxon>Stramenopiles</taxon>
        <taxon>Oomycota</taxon>
        <taxon>Peronosporomycetes</taxon>
        <taxon>Peronosporales</taxon>
        <taxon>Peronosporaceae</taxon>
        <taxon>Hyaloperonospora</taxon>
    </lineage>
</organism>
<dbReference type="GO" id="GO:0022627">
    <property type="term" value="C:cytosolic small ribosomal subunit"/>
    <property type="evidence" value="ECO:0007669"/>
    <property type="project" value="TreeGrafter"/>
</dbReference>
<dbReference type="GO" id="GO:0000028">
    <property type="term" value="P:ribosomal small subunit assembly"/>
    <property type="evidence" value="ECO:0007669"/>
    <property type="project" value="TreeGrafter"/>
</dbReference>
<dbReference type="EnsemblProtists" id="HpaT805053">
    <property type="protein sequence ID" value="HpaP805053"/>
    <property type="gene ID" value="HpaG805053"/>
</dbReference>
<evidence type="ECO:0000256" key="3">
    <source>
        <dbReference type="ARBA" id="ARBA00023274"/>
    </source>
</evidence>
<evidence type="ECO:0008006" key="7">
    <source>
        <dbReference type="Google" id="ProtNLM"/>
    </source>
</evidence>
<comment type="similarity">
    <text evidence="1 4">Belongs to the universal ribosomal protein uS19 family.</text>
</comment>
<dbReference type="PRINTS" id="PR00975">
    <property type="entry name" value="RIBOSOMALS19"/>
</dbReference>
<dbReference type="GO" id="GO:0006412">
    <property type="term" value="P:translation"/>
    <property type="evidence" value="ECO:0007669"/>
    <property type="project" value="InterPro"/>
</dbReference>
<reference evidence="5" key="2">
    <citation type="submission" date="2015-06" db="UniProtKB">
        <authorList>
            <consortium name="EnsemblProtists"/>
        </authorList>
    </citation>
    <scope>IDENTIFICATION</scope>
    <source>
        <strain evidence="5">Emoy2</strain>
    </source>
</reference>
<evidence type="ECO:0000256" key="1">
    <source>
        <dbReference type="ARBA" id="ARBA00007345"/>
    </source>
</evidence>
<evidence type="ECO:0000256" key="2">
    <source>
        <dbReference type="ARBA" id="ARBA00022980"/>
    </source>
</evidence>
<dbReference type="InParanoid" id="M4BFI4"/>